<reference evidence="1" key="1">
    <citation type="journal article" date="2015" name="Nature">
        <title>Complex archaea that bridge the gap between prokaryotes and eukaryotes.</title>
        <authorList>
            <person name="Spang A."/>
            <person name="Saw J.H."/>
            <person name="Jorgensen S.L."/>
            <person name="Zaremba-Niedzwiedzka K."/>
            <person name="Martijn J."/>
            <person name="Lind A.E."/>
            <person name="van Eijk R."/>
            <person name="Schleper C."/>
            <person name="Guy L."/>
            <person name="Ettema T.J."/>
        </authorList>
    </citation>
    <scope>NUCLEOTIDE SEQUENCE</scope>
</reference>
<sequence length="59" mass="6531">MSAPTHTKTSDKLNDAANVIAEVGNAFYLAQAILVRASNFLQGIATDFEVFWESEQRSR</sequence>
<name>A0A0F9E7Y6_9ZZZZ</name>
<gene>
    <name evidence="1" type="ORF">LCGC14_2458020</name>
</gene>
<protein>
    <submittedName>
        <fullName evidence="1">Uncharacterized protein</fullName>
    </submittedName>
</protein>
<accession>A0A0F9E7Y6</accession>
<proteinExistence type="predicted"/>
<organism evidence="1">
    <name type="scientific">marine sediment metagenome</name>
    <dbReference type="NCBI Taxonomy" id="412755"/>
    <lineage>
        <taxon>unclassified sequences</taxon>
        <taxon>metagenomes</taxon>
        <taxon>ecological metagenomes</taxon>
    </lineage>
</organism>
<dbReference type="AlphaFoldDB" id="A0A0F9E7Y6"/>
<comment type="caution">
    <text evidence="1">The sequence shown here is derived from an EMBL/GenBank/DDBJ whole genome shotgun (WGS) entry which is preliminary data.</text>
</comment>
<dbReference type="EMBL" id="LAZR01038199">
    <property type="protein sequence ID" value="KKL20183.1"/>
    <property type="molecule type" value="Genomic_DNA"/>
</dbReference>
<evidence type="ECO:0000313" key="1">
    <source>
        <dbReference type="EMBL" id="KKL20183.1"/>
    </source>
</evidence>